<dbReference type="InterPro" id="IPR017871">
    <property type="entry name" value="ABC_transporter-like_CS"/>
</dbReference>
<dbReference type="RefSeq" id="WP_285669531.1">
    <property type="nucleotide sequence ID" value="NZ_BSYI01000001.1"/>
</dbReference>
<dbReference type="GO" id="GO:0005524">
    <property type="term" value="F:ATP binding"/>
    <property type="evidence" value="ECO:0007669"/>
    <property type="project" value="UniProtKB-KW"/>
</dbReference>
<protein>
    <submittedName>
        <fullName evidence="9">Heme ABC exporter ATP-binding protein CcmA</fullName>
    </submittedName>
</protein>
<gene>
    <name evidence="9" type="primary">ccmA</name>
    <name evidence="9" type="ORF">LNKW23_01180</name>
</gene>
<sequence length="244" mass="24769">MSAPRGEGGGEGRNAGGGRGEGWGDALAVEGLGCDRAGRRVLSGLSFRLAPGEALALKGPNGVGKSTLLRLLAGFLPMAEGTAMHGPVSLAADRAAFQERIAFAGHLDAVKPALTVADNLGLWAGLHGTGAARAAAALARFGLERIAGRPAAECSAGQRRRLGLARLLVIDRPLWLLDEPTVSLDTASARLVAELIGAHIARGGAALVATHIELGLPGLGTLTLAPPAEAAPARSADPFLEGRW</sequence>
<evidence type="ECO:0000313" key="10">
    <source>
        <dbReference type="Proteomes" id="UP001239909"/>
    </source>
</evidence>
<dbReference type="PROSITE" id="PS50893">
    <property type="entry name" value="ABC_TRANSPORTER_2"/>
    <property type="match status" value="1"/>
</dbReference>
<dbReference type="InterPro" id="IPR003439">
    <property type="entry name" value="ABC_transporter-like_ATP-bd"/>
</dbReference>
<keyword evidence="6" id="KW-0472">Membrane</keyword>
<evidence type="ECO:0000256" key="4">
    <source>
        <dbReference type="ARBA" id="ARBA00022840"/>
    </source>
</evidence>
<dbReference type="PANTHER" id="PTHR43499:SF1">
    <property type="entry name" value="ABC TRANSPORTER I FAMILY MEMBER 1"/>
    <property type="match status" value="1"/>
</dbReference>
<reference evidence="9 10" key="1">
    <citation type="submission" date="2023-04" db="EMBL/GenBank/DDBJ databases">
        <title>Marinoamorphus aggregata gen. nov., sp. Nov., isolate from tissue of brittle star Ophioplocus japonicus.</title>
        <authorList>
            <person name="Kawano K."/>
            <person name="Sawayama S."/>
            <person name="Nakagawa S."/>
        </authorList>
    </citation>
    <scope>NUCLEOTIDE SEQUENCE [LARGE SCALE GENOMIC DNA]</scope>
    <source>
        <strain evidence="9 10">NKW23</strain>
    </source>
</reference>
<evidence type="ECO:0000256" key="5">
    <source>
        <dbReference type="ARBA" id="ARBA00022967"/>
    </source>
</evidence>
<keyword evidence="1" id="KW-0813">Transport</keyword>
<dbReference type="EMBL" id="BSYI01000001">
    <property type="protein sequence ID" value="GMG80906.1"/>
    <property type="molecule type" value="Genomic_DNA"/>
</dbReference>
<name>A0ABQ6LET2_9RHOB</name>
<dbReference type="PANTHER" id="PTHR43499">
    <property type="entry name" value="ABC TRANSPORTER I FAMILY MEMBER 1"/>
    <property type="match status" value="1"/>
</dbReference>
<dbReference type="NCBIfam" id="TIGR01189">
    <property type="entry name" value="ccmA"/>
    <property type="match status" value="1"/>
</dbReference>
<evidence type="ECO:0000256" key="2">
    <source>
        <dbReference type="ARBA" id="ARBA00022741"/>
    </source>
</evidence>
<dbReference type="Proteomes" id="UP001239909">
    <property type="component" value="Unassembled WGS sequence"/>
</dbReference>
<keyword evidence="2" id="KW-0547">Nucleotide-binding</keyword>
<dbReference type="Gene3D" id="3.40.50.300">
    <property type="entry name" value="P-loop containing nucleotide triphosphate hydrolases"/>
    <property type="match status" value="1"/>
</dbReference>
<keyword evidence="5" id="KW-1278">Translocase</keyword>
<evidence type="ECO:0000256" key="6">
    <source>
        <dbReference type="ARBA" id="ARBA00023136"/>
    </source>
</evidence>
<evidence type="ECO:0000313" key="9">
    <source>
        <dbReference type="EMBL" id="GMG80906.1"/>
    </source>
</evidence>
<comment type="caution">
    <text evidence="9">The sequence shown here is derived from an EMBL/GenBank/DDBJ whole genome shotgun (WGS) entry which is preliminary data.</text>
</comment>
<dbReference type="SMART" id="SM00382">
    <property type="entry name" value="AAA"/>
    <property type="match status" value="1"/>
</dbReference>
<feature type="domain" description="ABC transporter" evidence="8">
    <location>
        <begin position="27"/>
        <end position="244"/>
    </location>
</feature>
<evidence type="ECO:0000256" key="3">
    <source>
        <dbReference type="ARBA" id="ARBA00022748"/>
    </source>
</evidence>
<feature type="region of interest" description="Disordered" evidence="7">
    <location>
        <begin position="1"/>
        <end position="20"/>
    </location>
</feature>
<keyword evidence="4 9" id="KW-0067">ATP-binding</keyword>
<proteinExistence type="predicted"/>
<dbReference type="SUPFAM" id="SSF52540">
    <property type="entry name" value="P-loop containing nucleoside triphosphate hydrolases"/>
    <property type="match status" value="1"/>
</dbReference>
<accession>A0ABQ6LET2</accession>
<dbReference type="InterPro" id="IPR005895">
    <property type="entry name" value="ABC_transptr_haem_export_CcmA"/>
</dbReference>
<evidence type="ECO:0000259" key="8">
    <source>
        <dbReference type="PROSITE" id="PS50893"/>
    </source>
</evidence>
<organism evidence="9 10">
    <name type="scientific">Paralimibaculum aggregatum</name>
    <dbReference type="NCBI Taxonomy" id="3036245"/>
    <lineage>
        <taxon>Bacteria</taxon>
        <taxon>Pseudomonadati</taxon>
        <taxon>Pseudomonadota</taxon>
        <taxon>Alphaproteobacteria</taxon>
        <taxon>Rhodobacterales</taxon>
        <taxon>Paracoccaceae</taxon>
        <taxon>Paralimibaculum</taxon>
    </lineage>
</organism>
<evidence type="ECO:0000256" key="1">
    <source>
        <dbReference type="ARBA" id="ARBA00022448"/>
    </source>
</evidence>
<dbReference type="PROSITE" id="PS00211">
    <property type="entry name" value="ABC_TRANSPORTER_1"/>
    <property type="match status" value="1"/>
</dbReference>
<dbReference type="InterPro" id="IPR003593">
    <property type="entry name" value="AAA+_ATPase"/>
</dbReference>
<keyword evidence="3" id="KW-0201">Cytochrome c-type biogenesis</keyword>
<dbReference type="Pfam" id="PF00005">
    <property type="entry name" value="ABC_tran"/>
    <property type="match status" value="1"/>
</dbReference>
<dbReference type="InterPro" id="IPR027417">
    <property type="entry name" value="P-loop_NTPase"/>
</dbReference>
<keyword evidence="10" id="KW-1185">Reference proteome</keyword>
<evidence type="ECO:0000256" key="7">
    <source>
        <dbReference type="SAM" id="MobiDB-lite"/>
    </source>
</evidence>